<feature type="transmembrane region" description="Helical" evidence="11">
    <location>
        <begin position="6"/>
        <end position="25"/>
    </location>
</feature>
<comment type="cofactor">
    <cofactor evidence="1 9">
        <name>heme</name>
        <dbReference type="ChEBI" id="CHEBI:30413"/>
    </cofactor>
</comment>
<keyword evidence="8 10" id="KW-0503">Monooxygenase</keyword>
<keyword evidence="11" id="KW-0472">Membrane</keyword>
<evidence type="ECO:0000256" key="10">
    <source>
        <dbReference type="RuleBase" id="RU000461"/>
    </source>
</evidence>
<reference evidence="12 13" key="1">
    <citation type="journal article" date="2016" name="Mol. Biol. Evol.">
        <title>Comparative Genomics of Early-Diverging Mushroom-Forming Fungi Provides Insights into the Origins of Lignocellulose Decay Capabilities.</title>
        <authorList>
            <person name="Nagy L.G."/>
            <person name="Riley R."/>
            <person name="Tritt A."/>
            <person name="Adam C."/>
            <person name="Daum C."/>
            <person name="Floudas D."/>
            <person name="Sun H."/>
            <person name="Yadav J.S."/>
            <person name="Pangilinan J."/>
            <person name="Larsson K.H."/>
            <person name="Matsuura K."/>
            <person name="Barry K."/>
            <person name="Labutti K."/>
            <person name="Kuo R."/>
            <person name="Ohm R.A."/>
            <person name="Bhattacharya S.S."/>
            <person name="Shirouzu T."/>
            <person name="Yoshinaga Y."/>
            <person name="Martin F.M."/>
            <person name="Grigoriev I.V."/>
            <person name="Hibbett D.S."/>
        </authorList>
    </citation>
    <scope>NUCLEOTIDE SEQUENCE [LARGE SCALE GENOMIC DNA]</scope>
    <source>
        <strain evidence="12 13">HHB10207 ss-3</strain>
    </source>
</reference>
<keyword evidence="4 9" id="KW-0349">Heme</keyword>
<accession>A0A166EX55</accession>
<evidence type="ECO:0000256" key="11">
    <source>
        <dbReference type="SAM" id="Phobius"/>
    </source>
</evidence>
<dbReference type="InterPro" id="IPR050121">
    <property type="entry name" value="Cytochrome_P450_monoxygenase"/>
</dbReference>
<feature type="binding site" description="axial binding residue" evidence="9">
    <location>
        <position position="475"/>
    </location>
    <ligand>
        <name>heme</name>
        <dbReference type="ChEBI" id="CHEBI:30413"/>
    </ligand>
    <ligandPart>
        <name>Fe</name>
        <dbReference type="ChEBI" id="CHEBI:18248"/>
    </ligandPart>
</feature>
<evidence type="ECO:0000256" key="1">
    <source>
        <dbReference type="ARBA" id="ARBA00001971"/>
    </source>
</evidence>
<dbReference type="PROSITE" id="PS00086">
    <property type="entry name" value="CYTOCHROME_P450"/>
    <property type="match status" value="1"/>
</dbReference>
<dbReference type="GO" id="GO:0016705">
    <property type="term" value="F:oxidoreductase activity, acting on paired donors, with incorporation or reduction of molecular oxygen"/>
    <property type="evidence" value="ECO:0007669"/>
    <property type="project" value="InterPro"/>
</dbReference>
<dbReference type="STRING" id="1314776.A0A166EX55"/>
<comment type="similarity">
    <text evidence="3 10">Belongs to the cytochrome P450 family.</text>
</comment>
<evidence type="ECO:0000256" key="3">
    <source>
        <dbReference type="ARBA" id="ARBA00010617"/>
    </source>
</evidence>
<evidence type="ECO:0000256" key="4">
    <source>
        <dbReference type="ARBA" id="ARBA00022617"/>
    </source>
</evidence>
<dbReference type="Pfam" id="PF00067">
    <property type="entry name" value="p450"/>
    <property type="match status" value="1"/>
</dbReference>
<dbReference type="PRINTS" id="PR00385">
    <property type="entry name" value="P450"/>
</dbReference>
<dbReference type="GO" id="GO:0004497">
    <property type="term" value="F:monooxygenase activity"/>
    <property type="evidence" value="ECO:0007669"/>
    <property type="project" value="UniProtKB-KW"/>
</dbReference>
<evidence type="ECO:0000256" key="7">
    <source>
        <dbReference type="ARBA" id="ARBA00023004"/>
    </source>
</evidence>
<dbReference type="PANTHER" id="PTHR24305:SF166">
    <property type="entry name" value="CYTOCHROME P450 12A4, MITOCHONDRIAL-RELATED"/>
    <property type="match status" value="1"/>
</dbReference>
<organism evidence="12 13">
    <name type="scientific">Sistotremastrum suecicum HHB10207 ss-3</name>
    <dbReference type="NCBI Taxonomy" id="1314776"/>
    <lineage>
        <taxon>Eukaryota</taxon>
        <taxon>Fungi</taxon>
        <taxon>Dikarya</taxon>
        <taxon>Basidiomycota</taxon>
        <taxon>Agaricomycotina</taxon>
        <taxon>Agaricomycetes</taxon>
        <taxon>Sistotremastrales</taxon>
        <taxon>Sistotremastraceae</taxon>
        <taxon>Sistotremastrum</taxon>
    </lineage>
</organism>
<evidence type="ECO:0000313" key="13">
    <source>
        <dbReference type="Proteomes" id="UP000076798"/>
    </source>
</evidence>
<protein>
    <submittedName>
        <fullName evidence="12">Cytochrome P450</fullName>
    </submittedName>
</protein>
<dbReference type="InterPro" id="IPR036396">
    <property type="entry name" value="Cyt_P450_sf"/>
</dbReference>
<evidence type="ECO:0000256" key="2">
    <source>
        <dbReference type="ARBA" id="ARBA00005179"/>
    </source>
</evidence>
<comment type="pathway">
    <text evidence="2">Secondary metabolite biosynthesis.</text>
</comment>
<gene>
    <name evidence="12" type="ORF">SISSUDRAFT_1127626</name>
</gene>
<dbReference type="EMBL" id="KV428038">
    <property type="protein sequence ID" value="KZT40046.1"/>
    <property type="molecule type" value="Genomic_DNA"/>
</dbReference>
<dbReference type="InterPro" id="IPR001128">
    <property type="entry name" value="Cyt_P450"/>
</dbReference>
<dbReference type="Gene3D" id="1.10.630.10">
    <property type="entry name" value="Cytochrome P450"/>
    <property type="match status" value="1"/>
</dbReference>
<name>A0A166EX55_9AGAM</name>
<keyword evidence="7 9" id="KW-0408">Iron</keyword>
<dbReference type="GO" id="GO:0005506">
    <property type="term" value="F:iron ion binding"/>
    <property type="evidence" value="ECO:0007669"/>
    <property type="project" value="InterPro"/>
</dbReference>
<evidence type="ECO:0000256" key="6">
    <source>
        <dbReference type="ARBA" id="ARBA00023002"/>
    </source>
</evidence>
<keyword evidence="13" id="KW-1185">Reference proteome</keyword>
<sequence length="536" mass="59836">MYSWPFSIGNTICAVIFGWTLYFGSKQFRLWRIRRSGTRLGGPTTWNFLTGFLLGLIDDYTGAVNEERAKKYGLVYKVPLGLGVEIIDIHDPVAVAHTQAREGQNYGYSKSNKKGLEKLIGKSLLWAEGDLHKKQRKIMSPAFNTSAIRSFSQTFFDSGHKCKAAWDAIIQKAGSGDEAVIDVEEWMYATSIDSLGIAGFSHDFESLRGKKSVLAETFESLADFKPDPLLLFLIILSVLIPPLRDFPTERTRGIQRICDILGKIGEKLLQQSRGQGASKEREADRSIIGMLLRAEESSSFSDGDAQEQMKLLILAGYETTALNMTWTLWDLATNPEKQSKLREELNQLGQEPTFEQLNGDALPYLDAVVKEALRLHPPLPNLGRQACICKVEDVVPLSEPLKLPDGKVVDHIVIPVGANINIPVAAINRSERFWGPDAKEFKPERWIEKDGIPQSGLDLQGWNHIFSFSNGPRLCLGRNFAIAEIKAVLSVLVRNFAFEPRDGADSKIDKYTSLFTRPKLAGETKAALPLRVRRLT</sequence>
<dbReference type="OrthoDB" id="1470350at2759"/>
<dbReference type="GO" id="GO:0020037">
    <property type="term" value="F:heme binding"/>
    <property type="evidence" value="ECO:0007669"/>
    <property type="project" value="InterPro"/>
</dbReference>
<keyword evidence="5 9" id="KW-0479">Metal-binding</keyword>
<dbReference type="PANTHER" id="PTHR24305">
    <property type="entry name" value="CYTOCHROME P450"/>
    <property type="match status" value="1"/>
</dbReference>
<evidence type="ECO:0000256" key="5">
    <source>
        <dbReference type="ARBA" id="ARBA00022723"/>
    </source>
</evidence>
<evidence type="ECO:0000256" key="9">
    <source>
        <dbReference type="PIRSR" id="PIRSR602403-1"/>
    </source>
</evidence>
<dbReference type="AlphaFoldDB" id="A0A166EX55"/>
<dbReference type="InterPro" id="IPR002403">
    <property type="entry name" value="Cyt_P450_E_grp-IV"/>
</dbReference>
<keyword evidence="11" id="KW-1133">Transmembrane helix</keyword>
<dbReference type="PRINTS" id="PR00465">
    <property type="entry name" value="EP450IV"/>
</dbReference>
<proteinExistence type="inferred from homology"/>
<keyword evidence="6 10" id="KW-0560">Oxidoreductase</keyword>
<dbReference type="InterPro" id="IPR017972">
    <property type="entry name" value="Cyt_P450_CS"/>
</dbReference>
<keyword evidence="11" id="KW-0812">Transmembrane</keyword>
<dbReference type="SUPFAM" id="SSF48264">
    <property type="entry name" value="Cytochrome P450"/>
    <property type="match status" value="1"/>
</dbReference>
<evidence type="ECO:0000256" key="8">
    <source>
        <dbReference type="ARBA" id="ARBA00023033"/>
    </source>
</evidence>
<evidence type="ECO:0000313" key="12">
    <source>
        <dbReference type="EMBL" id="KZT40046.1"/>
    </source>
</evidence>
<dbReference type="Proteomes" id="UP000076798">
    <property type="component" value="Unassembled WGS sequence"/>
</dbReference>